<dbReference type="EMBL" id="CP163439">
    <property type="protein sequence ID" value="XDQ37775.1"/>
    <property type="molecule type" value="Genomic_DNA"/>
</dbReference>
<name>A0AB39Q860_9ACTN</name>
<gene>
    <name evidence="1" type="ORF">AB5J49_32955</name>
</gene>
<proteinExistence type="predicted"/>
<sequence length="318" mass="35537">MSFLSSRRKTPRIALELDDVHLGKLLKSLRATMRGGAIASTDLCAVQVADLLTRDSNDWDRKTFRLAVLADFLSDSSVPSAWAAREPDNAAALVLRAWSTVFRARRTGNPEEVPSARTDCLHAAELAPQDPTPWIVLLEISRLERHRPADTFQVWNEVVLRDRWNREAYLSMTHYLTPEEAGTRIQVLEFVDSLRARVPANAPCAATELTSQVLHYQSIRSRGGAAGLLARNYWSDVHVTDTLDRAAQLWTEPSFFSHAAALAELNTLAYALMSADRRRDALQAFRALGGVVTDWPWRFEGDPLTVFQRAQGQAESGQ</sequence>
<protein>
    <submittedName>
        <fullName evidence="1">Uncharacterized protein</fullName>
    </submittedName>
</protein>
<reference evidence="1" key="1">
    <citation type="submission" date="2024-07" db="EMBL/GenBank/DDBJ databases">
        <authorList>
            <person name="Yu S.T."/>
        </authorList>
    </citation>
    <scope>NUCLEOTIDE SEQUENCE</scope>
    <source>
        <strain evidence="1">R28</strain>
    </source>
</reference>
<evidence type="ECO:0000313" key="1">
    <source>
        <dbReference type="EMBL" id="XDQ37775.1"/>
    </source>
</evidence>
<accession>A0AB39Q860</accession>
<dbReference type="RefSeq" id="WP_369172508.1">
    <property type="nucleotide sequence ID" value="NZ_CP163439.1"/>
</dbReference>
<dbReference type="AlphaFoldDB" id="A0AB39Q860"/>
<organism evidence="1">
    <name type="scientific">Streptomyces sp. R28</name>
    <dbReference type="NCBI Taxonomy" id="3238628"/>
    <lineage>
        <taxon>Bacteria</taxon>
        <taxon>Bacillati</taxon>
        <taxon>Actinomycetota</taxon>
        <taxon>Actinomycetes</taxon>
        <taxon>Kitasatosporales</taxon>
        <taxon>Streptomycetaceae</taxon>
        <taxon>Streptomyces</taxon>
    </lineage>
</organism>